<keyword evidence="5" id="KW-0732">Signal</keyword>
<dbReference type="InterPro" id="IPR036942">
    <property type="entry name" value="Beta-barrel_TonB_sf"/>
</dbReference>
<dbReference type="PANTHER" id="PTHR30069:SF29">
    <property type="entry name" value="HEMOGLOBIN AND HEMOGLOBIN-HAPTOGLOBIN-BINDING PROTEIN 1-RELATED"/>
    <property type="match status" value="1"/>
</dbReference>
<evidence type="ECO:0000256" key="1">
    <source>
        <dbReference type="ARBA" id="ARBA00004571"/>
    </source>
</evidence>
<evidence type="ECO:0000256" key="4">
    <source>
        <dbReference type="ARBA" id="ARBA00022692"/>
    </source>
</evidence>
<dbReference type="Proteomes" id="UP000191055">
    <property type="component" value="Unassembled WGS sequence"/>
</dbReference>
<dbReference type="AlphaFoldDB" id="A0A1T5H468"/>
<reference evidence="15" key="1">
    <citation type="submission" date="2017-02" db="EMBL/GenBank/DDBJ databases">
        <authorList>
            <person name="Varghese N."/>
            <person name="Submissions S."/>
        </authorList>
    </citation>
    <scope>NUCLEOTIDE SEQUENCE [LARGE SCALE GENOMIC DNA]</scope>
    <source>
        <strain evidence="15">DSM 24412</strain>
    </source>
</reference>
<keyword evidence="4 10" id="KW-0812">Transmembrane</keyword>
<comment type="subcellular location">
    <subcellularLocation>
        <location evidence="1 10">Cell outer membrane</location>
        <topology evidence="1 10">Multi-pass membrane protein</topology>
    </subcellularLocation>
</comment>
<gene>
    <name evidence="14" type="ORF">SAMN03080601_02078</name>
</gene>
<evidence type="ECO:0000256" key="8">
    <source>
        <dbReference type="ARBA" id="ARBA00023170"/>
    </source>
</evidence>
<dbReference type="GO" id="GO:0044718">
    <property type="term" value="P:siderophore transmembrane transport"/>
    <property type="evidence" value="ECO:0007669"/>
    <property type="project" value="TreeGrafter"/>
</dbReference>
<sequence>MKIILFLTLLFWTTVSLGQRTVVVQDKLNKQPIPAVYLLCSGRQVAVSNHRGEIGIPSEFSCSVLVLSHISYENKRIVIDSIVPNQAIFLTPTESQLDEVLVTATPFHRTTAAIPGSISVLSGQILQSGQQTDIKPYLEQIPGIQMQAGALNTARLTIRGIGSRTPYASNRIKAYFDDIPLTSGDGATIVEDLEINEMGRIEVIKGPSSALYGSGLGGTIVIRPAPVPHGWNASALAETGSFNLLRGGTSISHRDSASYISGAFYRTTMDGYRQNSRYERTNLMFRGGVSLNSFQDSQTSTHKLSFLVNHVDLMAQIPSSISREAYLNNPRSAAANWLAIRGYQSYKKWQAGVSLQSQLTPLLNNRIAIYGIYNDAYEPRPFNTLDELTKTLGIRQQILYTGNNISFSFGGEFFTETYQWKIFETIGEERGEQEFNSKERRNYYNIFAHAEKEFETGTIVTAGVNLHQLFYRTNIIFPENEPEEKHRYSPVISPRLAINQRLWPGNYLFASVGHGFSAPSPEEALLPDGGINRELKPEEGINYEGGIRSSIISNRLNLDLTAYRINIRNLLMTRRDAEDVFYGENAGKTVHYGLETSAFFHITNPFILPEHSIRVTHTLMQNKFKRFEQVDEDFRNKKLPGLPGSSLNITMTNTLLTNLSLHTSLQHISRQFLNDANTLTYSGHELIDLSLNYRYTNGWIKDLRVTAGVQNLLDRRHASMVLVNAPSFGNTAPRYYYPGLPRRYFVNLRVNI</sequence>
<dbReference type="Pfam" id="PF07715">
    <property type="entry name" value="Plug"/>
    <property type="match status" value="1"/>
</dbReference>
<dbReference type="PROSITE" id="PS52016">
    <property type="entry name" value="TONB_DEPENDENT_REC_3"/>
    <property type="match status" value="1"/>
</dbReference>
<keyword evidence="3 10" id="KW-1134">Transmembrane beta strand</keyword>
<dbReference type="STRING" id="889453.SAMN03080601_02078"/>
<dbReference type="OrthoDB" id="9775095at2"/>
<keyword evidence="2 10" id="KW-0813">Transport</keyword>
<evidence type="ECO:0000313" key="15">
    <source>
        <dbReference type="Proteomes" id="UP000191055"/>
    </source>
</evidence>
<evidence type="ECO:0000256" key="5">
    <source>
        <dbReference type="ARBA" id="ARBA00022729"/>
    </source>
</evidence>
<keyword evidence="8" id="KW-0675">Receptor</keyword>
<evidence type="ECO:0000256" key="7">
    <source>
        <dbReference type="ARBA" id="ARBA00023136"/>
    </source>
</evidence>
<keyword evidence="9 10" id="KW-0998">Cell outer membrane</keyword>
<dbReference type="Gene3D" id="2.170.130.10">
    <property type="entry name" value="TonB-dependent receptor, plug domain"/>
    <property type="match status" value="1"/>
</dbReference>
<keyword evidence="15" id="KW-1185">Reference proteome</keyword>
<evidence type="ECO:0000256" key="9">
    <source>
        <dbReference type="ARBA" id="ARBA00023237"/>
    </source>
</evidence>
<evidence type="ECO:0000259" key="13">
    <source>
        <dbReference type="Pfam" id="PF07715"/>
    </source>
</evidence>
<dbReference type="EMBL" id="FUYV01000011">
    <property type="protein sequence ID" value="SKC15477.1"/>
    <property type="molecule type" value="Genomic_DNA"/>
</dbReference>
<dbReference type="InterPro" id="IPR012910">
    <property type="entry name" value="Plug_dom"/>
</dbReference>
<dbReference type="InterPro" id="IPR000531">
    <property type="entry name" value="Beta-barrel_TonB"/>
</dbReference>
<name>A0A1T5H468_9BACT</name>
<accession>A0A1T5H468</accession>
<organism evidence="14 15">
    <name type="scientific">Alkalitalea saponilacus</name>
    <dbReference type="NCBI Taxonomy" id="889453"/>
    <lineage>
        <taxon>Bacteria</taxon>
        <taxon>Pseudomonadati</taxon>
        <taxon>Bacteroidota</taxon>
        <taxon>Bacteroidia</taxon>
        <taxon>Marinilabiliales</taxon>
        <taxon>Marinilabiliaceae</taxon>
        <taxon>Alkalitalea</taxon>
    </lineage>
</organism>
<dbReference type="Pfam" id="PF00593">
    <property type="entry name" value="TonB_dep_Rec_b-barrel"/>
    <property type="match status" value="1"/>
</dbReference>
<dbReference type="RefSeq" id="WP_079557801.1">
    <property type="nucleotide sequence ID" value="NZ_CP021904.1"/>
</dbReference>
<evidence type="ECO:0000256" key="11">
    <source>
        <dbReference type="RuleBase" id="RU003357"/>
    </source>
</evidence>
<keyword evidence="6 11" id="KW-0798">TonB box</keyword>
<dbReference type="Gene3D" id="2.40.170.20">
    <property type="entry name" value="TonB-dependent receptor, beta-barrel domain"/>
    <property type="match status" value="1"/>
</dbReference>
<keyword evidence="7 10" id="KW-0472">Membrane</keyword>
<dbReference type="InterPro" id="IPR037066">
    <property type="entry name" value="Plug_dom_sf"/>
</dbReference>
<evidence type="ECO:0000256" key="3">
    <source>
        <dbReference type="ARBA" id="ARBA00022452"/>
    </source>
</evidence>
<evidence type="ECO:0000256" key="6">
    <source>
        <dbReference type="ARBA" id="ARBA00023077"/>
    </source>
</evidence>
<dbReference type="InterPro" id="IPR039426">
    <property type="entry name" value="TonB-dep_rcpt-like"/>
</dbReference>
<comment type="similarity">
    <text evidence="10 11">Belongs to the TonB-dependent receptor family.</text>
</comment>
<evidence type="ECO:0000313" key="14">
    <source>
        <dbReference type="EMBL" id="SKC15477.1"/>
    </source>
</evidence>
<evidence type="ECO:0000256" key="2">
    <source>
        <dbReference type="ARBA" id="ARBA00022448"/>
    </source>
</evidence>
<evidence type="ECO:0000259" key="12">
    <source>
        <dbReference type="Pfam" id="PF00593"/>
    </source>
</evidence>
<evidence type="ECO:0000256" key="10">
    <source>
        <dbReference type="PROSITE-ProRule" id="PRU01360"/>
    </source>
</evidence>
<feature type="domain" description="TonB-dependent receptor plug" evidence="13">
    <location>
        <begin position="113"/>
        <end position="218"/>
    </location>
</feature>
<dbReference type="PANTHER" id="PTHR30069">
    <property type="entry name" value="TONB-DEPENDENT OUTER MEMBRANE RECEPTOR"/>
    <property type="match status" value="1"/>
</dbReference>
<dbReference type="GO" id="GO:0009279">
    <property type="term" value="C:cell outer membrane"/>
    <property type="evidence" value="ECO:0007669"/>
    <property type="project" value="UniProtKB-SubCell"/>
</dbReference>
<proteinExistence type="inferred from homology"/>
<dbReference type="GO" id="GO:0015344">
    <property type="term" value="F:siderophore uptake transmembrane transporter activity"/>
    <property type="evidence" value="ECO:0007669"/>
    <property type="project" value="TreeGrafter"/>
</dbReference>
<feature type="domain" description="TonB-dependent receptor-like beta-barrel" evidence="12">
    <location>
        <begin position="274"/>
        <end position="712"/>
    </location>
</feature>
<protein>
    <submittedName>
        <fullName evidence="14">Iron complex outermembrane recepter protein</fullName>
    </submittedName>
</protein>
<dbReference type="KEGG" id="asx:CDL62_17930"/>
<dbReference type="SUPFAM" id="SSF56935">
    <property type="entry name" value="Porins"/>
    <property type="match status" value="1"/>
</dbReference>